<reference evidence="1" key="1">
    <citation type="submission" date="2014-09" db="EMBL/GenBank/DDBJ databases">
        <authorList>
            <person name="Magalhaes I.L.F."/>
            <person name="Oliveira U."/>
            <person name="Santos F.R."/>
            <person name="Vidigal T.H.D.A."/>
            <person name="Brescovit A.D."/>
            <person name="Santos A.J."/>
        </authorList>
    </citation>
    <scope>NUCLEOTIDE SEQUENCE</scope>
    <source>
        <tissue evidence="1">Shoot tissue taken approximately 20 cm above the soil surface</tissue>
    </source>
</reference>
<dbReference type="AlphaFoldDB" id="A0A0A8YWH8"/>
<dbReference type="EMBL" id="GBRH01268127">
    <property type="protein sequence ID" value="JAD29768.1"/>
    <property type="molecule type" value="Transcribed_RNA"/>
</dbReference>
<evidence type="ECO:0000313" key="1">
    <source>
        <dbReference type="EMBL" id="JAD29768.1"/>
    </source>
</evidence>
<sequence>MSQHQMLRHFMPCCLLHKIYSTISLKYRV</sequence>
<protein>
    <submittedName>
        <fullName evidence="1">Uncharacterized protein</fullName>
    </submittedName>
</protein>
<organism evidence="1">
    <name type="scientific">Arundo donax</name>
    <name type="common">Giant reed</name>
    <name type="synonym">Donax arundinaceus</name>
    <dbReference type="NCBI Taxonomy" id="35708"/>
    <lineage>
        <taxon>Eukaryota</taxon>
        <taxon>Viridiplantae</taxon>
        <taxon>Streptophyta</taxon>
        <taxon>Embryophyta</taxon>
        <taxon>Tracheophyta</taxon>
        <taxon>Spermatophyta</taxon>
        <taxon>Magnoliopsida</taxon>
        <taxon>Liliopsida</taxon>
        <taxon>Poales</taxon>
        <taxon>Poaceae</taxon>
        <taxon>PACMAD clade</taxon>
        <taxon>Arundinoideae</taxon>
        <taxon>Arundineae</taxon>
        <taxon>Arundo</taxon>
    </lineage>
</organism>
<reference evidence="1" key="2">
    <citation type="journal article" date="2015" name="Data Brief">
        <title>Shoot transcriptome of the giant reed, Arundo donax.</title>
        <authorList>
            <person name="Barrero R.A."/>
            <person name="Guerrero F.D."/>
            <person name="Moolhuijzen P."/>
            <person name="Goolsby J.A."/>
            <person name="Tidwell J."/>
            <person name="Bellgard S.E."/>
            <person name="Bellgard M.I."/>
        </authorList>
    </citation>
    <scope>NUCLEOTIDE SEQUENCE</scope>
    <source>
        <tissue evidence="1">Shoot tissue taken approximately 20 cm above the soil surface</tissue>
    </source>
</reference>
<accession>A0A0A8YWH8</accession>
<name>A0A0A8YWH8_ARUDO</name>
<proteinExistence type="predicted"/>